<dbReference type="RefSeq" id="WP_170827929.1">
    <property type="nucleotide sequence ID" value="NZ_FNGW01000002.1"/>
</dbReference>
<evidence type="ECO:0000256" key="3">
    <source>
        <dbReference type="ARBA" id="ARBA00022692"/>
    </source>
</evidence>
<evidence type="ECO:0000256" key="6">
    <source>
        <dbReference type="ARBA" id="ARBA00038076"/>
    </source>
</evidence>
<comment type="subcellular location">
    <subcellularLocation>
        <location evidence="1">Cell membrane</location>
        <topology evidence="1">Multi-pass membrane protein</topology>
    </subcellularLocation>
</comment>
<dbReference type="AlphaFoldDB" id="A0A1G9KA42"/>
<evidence type="ECO:0000313" key="10">
    <source>
        <dbReference type="Proteomes" id="UP000199068"/>
    </source>
</evidence>
<dbReference type="PANTHER" id="PTHR30572">
    <property type="entry name" value="MEMBRANE COMPONENT OF TRANSPORTER-RELATED"/>
    <property type="match status" value="1"/>
</dbReference>
<evidence type="ECO:0000256" key="5">
    <source>
        <dbReference type="ARBA" id="ARBA00023136"/>
    </source>
</evidence>
<feature type="transmembrane region" description="Helical" evidence="7">
    <location>
        <begin position="819"/>
        <end position="839"/>
    </location>
</feature>
<feature type="transmembrane region" description="Helical" evidence="7">
    <location>
        <begin position="354"/>
        <end position="380"/>
    </location>
</feature>
<dbReference type="GO" id="GO:0005886">
    <property type="term" value="C:plasma membrane"/>
    <property type="evidence" value="ECO:0007669"/>
    <property type="project" value="UniProtKB-SubCell"/>
</dbReference>
<gene>
    <name evidence="9" type="ORF">SAMN04515677_10261</name>
</gene>
<feature type="domain" description="ABC3 transporter permease C-terminal" evidence="8">
    <location>
        <begin position="272"/>
        <end position="390"/>
    </location>
</feature>
<protein>
    <submittedName>
        <fullName evidence="9">Putative ABC transport system permease protein</fullName>
    </submittedName>
</protein>
<keyword evidence="2" id="KW-1003">Cell membrane</keyword>
<evidence type="ECO:0000256" key="7">
    <source>
        <dbReference type="SAM" id="Phobius"/>
    </source>
</evidence>
<feature type="transmembrane region" description="Helical" evidence="7">
    <location>
        <begin position="718"/>
        <end position="739"/>
    </location>
</feature>
<keyword evidence="5 7" id="KW-0472">Membrane</keyword>
<evidence type="ECO:0000256" key="2">
    <source>
        <dbReference type="ARBA" id="ARBA00022475"/>
    </source>
</evidence>
<dbReference type="GO" id="GO:0022857">
    <property type="term" value="F:transmembrane transporter activity"/>
    <property type="evidence" value="ECO:0007669"/>
    <property type="project" value="TreeGrafter"/>
</dbReference>
<dbReference type="PANTHER" id="PTHR30572:SF4">
    <property type="entry name" value="ABC TRANSPORTER PERMEASE YTRF"/>
    <property type="match status" value="1"/>
</dbReference>
<keyword evidence="3 7" id="KW-0812">Transmembrane</keyword>
<dbReference type="InterPro" id="IPR003838">
    <property type="entry name" value="ABC3_permease_C"/>
</dbReference>
<feature type="transmembrane region" description="Helical" evidence="7">
    <location>
        <begin position="433"/>
        <end position="450"/>
    </location>
</feature>
<reference evidence="9 10" key="1">
    <citation type="submission" date="2016-10" db="EMBL/GenBank/DDBJ databases">
        <authorList>
            <person name="de Groot N.N."/>
        </authorList>
    </citation>
    <scope>NUCLEOTIDE SEQUENCE [LARGE SCALE GENOMIC DNA]</scope>
    <source>
        <strain evidence="9 10">DSM 797</strain>
    </source>
</reference>
<evidence type="ECO:0000313" key="9">
    <source>
        <dbReference type="EMBL" id="SDL46436.1"/>
    </source>
</evidence>
<feature type="domain" description="ABC3 transporter permease C-terminal" evidence="8">
    <location>
        <begin position="727"/>
        <end position="848"/>
    </location>
</feature>
<dbReference type="EMBL" id="FNGW01000002">
    <property type="protein sequence ID" value="SDL46436.1"/>
    <property type="molecule type" value="Genomic_DNA"/>
</dbReference>
<dbReference type="STRING" id="1121325.SAMN04515677_10261"/>
<feature type="transmembrane region" description="Helical" evidence="7">
    <location>
        <begin position="272"/>
        <end position="291"/>
    </location>
</feature>
<dbReference type="Proteomes" id="UP000199068">
    <property type="component" value="Unassembled WGS sequence"/>
</dbReference>
<proteinExistence type="inferred from homology"/>
<dbReference type="InterPro" id="IPR050250">
    <property type="entry name" value="Macrolide_Exporter_MacB"/>
</dbReference>
<feature type="transmembrane region" description="Helical" evidence="7">
    <location>
        <begin position="774"/>
        <end position="799"/>
    </location>
</feature>
<keyword evidence="4 7" id="KW-1133">Transmembrane helix</keyword>
<dbReference type="Pfam" id="PF02687">
    <property type="entry name" value="FtsX"/>
    <property type="match status" value="2"/>
</dbReference>
<accession>A0A1G9KA42</accession>
<feature type="transmembrane region" description="Helical" evidence="7">
    <location>
        <begin position="21"/>
        <end position="39"/>
    </location>
</feature>
<feature type="transmembrane region" description="Helical" evidence="7">
    <location>
        <begin position="312"/>
        <end position="339"/>
    </location>
</feature>
<evidence type="ECO:0000256" key="1">
    <source>
        <dbReference type="ARBA" id="ARBA00004651"/>
    </source>
</evidence>
<evidence type="ECO:0000256" key="4">
    <source>
        <dbReference type="ARBA" id="ARBA00022989"/>
    </source>
</evidence>
<keyword evidence="10" id="KW-1185">Reference proteome</keyword>
<comment type="similarity">
    <text evidence="6">Belongs to the ABC-4 integral membrane protein family.</text>
</comment>
<evidence type="ECO:0000259" key="8">
    <source>
        <dbReference type="Pfam" id="PF02687"/>
    </source>
</evidence>
<sequence>MKQSLILAIAYLKKQKSRTTALIIGITLAVMLVFGFNVIRESQSKNQLESIYKTHGSYDITFNNVNKDVASKLENDKAFKNSSESADLGEILDENGALIELNASNENYLNQNMYSLKKGRLPQKEGEIALEEKSIERMGLSTDLNQDLKFKIKKEYKDKNNINQVFMKEHKFKLVGIVERPSKVYDEPYNLRAFTYFEEGKSNLIPDNLITYDGVLTLKSDHSGATNKANEFDKMYKSTYTTDESFISENSLLVIALDQYNSSTQSVDHTEILVIITAIFLIYNIFNISLTEMINQIGMLKTIGASKKHIRMIIAFQSFIVLIIGTVLGILLGIVFSYIGIKIYNYLFMDFNKVILYISFNNILLAIKVGVFTVFISSAIQIYSAGKISPINALRKVDKSSGKQKNRFYHKWIRKIFGISGEMAYKNVWRNKVKAIVSILAISMGGILFINDMSKARNNPFKYMDPKIVSIPQDSLNLKYDIYNTDENFVGYTDKDIEQILKIDGVKDINTKVYSNGFINMNPESLQKAYKEKYGFSDKYKVIECSMKIKGYDDKQLNSFKEFIDKGTIPLSSNKVGQYPNAMVFNYYYCPKEYRYKEAIKGLKIGDIIEVKVPVLNEKNIIEYKNSKIRVSAFLNTTWSLKGSDVVEDNLDVIVPQKEVTNYTGKNTYNEIFVKSQTDKSSNINKKLSNMFNEKDSFKTIDSRFAREKKVEDGMKELMQTTLIEVSFLLLIAGLNIFITIKTNFLIRMNEFATLRALGMGIKQIKIMILKESLIYALTSSVIAIVIGGYNNFNFLIIANEMYKHGFGSNNTIPIKLPILEAIEFTIIAIVMCILATYVSKKKIEKLNIVEGLKIKE</sequence>
<name>A0A1G9KA42_9FIRM</name>
<organism evidence="9 10">
    <name type="scientific">Romboutsia lituseburensis DSM 797</name>
    <dbReference type="NCBI Taxonomy" id="1121325"/>
    <lineage>
        <taxon>Bacteria</taxon>
        <taxon>Bacillati</taxon>
        <taxon>Bacillota</taxon>
        <taxon>Clostridia</taxon>
        <taxon>Peptostreptococcales</taxon>
        <taxon>Peptostreptococcaceae</taxon>
        <taxon>Romboutsia</taxon>
    </lineage>
</organism>